<name>Q23ED0_TETTS</name>
<dbReference type="STRING" id="312017.Q23ED0"/>
<organism evidence="10 11">
    <name type="scientific">Tetrahymena thermophila (strain SB210)</name>
    <dbReference type="NCBI Taxonomy" id="312017"/>
    <lineage>
        <taxon>Eukaryota</taxon>
        <taxon>Sar</taxon>
        <taxon>Alveolata</taxon>
        <taxon>Ciliophora</taxon>
        <taxon>Intramacronucleata</taxon>
        <taxon>Oligohymenophorea</taxon>
        <taxon>Hymenostomatida</taxon>
        <taxon>Tetrahymenina</taxon>
        <taxon>Tetrahymenidae</taxon>
        <taxon>Tetrahymena</taxon>
    </lineage>
</organism>
<dbReference type="EMBL" id="GG662649">
    <property type="protein sequence ID" value="EAR94823.2"/>
    <property type="molecule type" value="Genomic_DNA"/>
</dbReference>
<dbReference type="EC" id="2.7.13.3" evidence="2"/>
<dbReference type="PANTHER" id="PTHR43047">
    <property type="entry name" value="TWO-COMPONENT HISTIDINE PROTEIN KINASE"/>
    <property type="match status" value="1"/>
</dbReference>
<dbReference type="Pfam" id="PF00072">
    <property type="entry name" value="Response_reg"/>
    <property type="match status" value="1"/>
</dbReference>
<keyword evidence="11" id="KW-1185">Reference proteome</keyword>
<dbReference type="SUPFAM" id="SSF47384">
    <property type="entry name" value="Homodimeric domain of signal transducing histidine kinase"/>
    <property type="match status" value="1"/>
</dbReference>
<dbReference type="Proteomes" id="UP000009168">
    <property type="component" value="Unassembled WGS sequence"/>
</dbReference>
<evidence type="ECO:0000256" key="4">
    <source>
        <dbReference type="ARBA" id="ARBA00022679"/>
    </source>
</evidence>
<feature type="modified residue" description="4-aspartylphosphate" evidence="6">
    <location>
        <position position="1233"/>
    </location>
</feature>
<dbReference type="SUPFAM" id="SSF55874">
    <property type="entry name" value="ATPase domain of HSP90 chaperone/DNA topoisomerase II/histidine kinase"/>
    <property type="match status" value="1"/>
</dbReference>
<dbReference type="InterPro" id="IPR011006">
    <property type="entry name" value="CheY-like_superfamily"/>
</dbReference>
<dbReference type="RefSeq" id="XP_001015068.2">
    <property type="nucleotide sequence ID" value="XM_001015068.2"/>
</dbReference>
<evidence type="ECO:0000313" key="11">
    <source>
        <dbReference type="Proteomes" id="UP000009168"/>
    </source>
</evidence>
<dbReference type="PROSITE" id="PS50110">
    <property type="entry name" value="RESPONSE_REGULATORY"/>
    <property type="match status" value="1"/>
</dbReference>
<feature type="compositionally biased region" description="Basic and acidic residues" evidence="7">
    <location>
        <begin position="1029"/>
        <end position="1041"/>
    </location>
</feature>
<dbReference type="InterPro" id="IPR003594">
    <property type="entry name" value="HATPase_dom"/>
</dbReference>
<sequence length="1308" mass="150966">MHISNKVQKIIQLHEKNKTENIMKLYKSILSIIPEGIAVINSEKKLLYANSTLKKIIQSKKKQDIIQVLMNLGNNNPQVETNPGKQNINQQTQINVKSHFNLEKEKNNQDKCKKQSILNQNPAKKNSQQYSNLEINQCTAGQQQQAISSKQIKTQIKKNLILNFENTSQSCQQQGSNIKIQFQEQIQEAIQASMDSSSQSSIDNQSQQQNFNNKQEEKNKNLDPRTSIQIQRPCINNNNNQEGQNNIGLEQPKSFISFSNKKIVGLRRDSKQCVQRKSLFTRNNTNQSSIGNYQSDQSEILSYQGFGFNQEEQNQSYPKNLGFEIQYNSIACDSVSNKANLADSSTLRSKQMAIHRKSWKFYNSSLSALSPTINKRPIQQMQHSQPNIVDNLSEESKIQNNISSNIKKDSLSFSTNKARISQQTTCPFIMKVKTRKNQQLNQENSNISLAQTNISNIVDWMLSSGKDQQKNNQKNDNDIQNPNFCEKYNIPLNCASQRKSFLSHFQKQSQPNLSYIQQTDTLTKIQVKHKNKDLVLQFLRVDLLTENQKNDPLVLIMVQDLWQDLYKKKVQELQKDKMKLFASLSHELRTPLNCSISMLEVLKDEMSVNNQRYIDEYLNPALFSNKLLLNQINDILDFVQMDSGKFKYSFIDFDIVGLLKDCQKLISMQASMKNINIKVVIQKGVPERICSDPNRIRQILLNFLSNALKFTVKGYIEIGINPLGKNLYEIYVKDTGIGIMKDNLEKIFQFCNKINYNQNDESLNQQGCGLGLTISNSIANGLVSNNINEKGIKVQSEYGKGSTFSIVIQDMDFQVHSKQFIKDLVEISLNDLQVDKMNEQKNQEEEISPYKNNTSKRSSLQIKSLYKSKNVNQHQIHPSQVIIEDEMSQADQSNQSVDFLKNSFIQTQLDLQKSKRFEKVSIKQPIQIGNNHQIDSALIIEYDEENQQNIQIHSHISIKNNLEQYQDDENSSLEKQLTNNSNPQKIIKSQYKQLRVSKCKSPKKQQKSSNNIEFTEANDQLSNQNQDHIQSHKTSDHERVSTKYQNSKSDIESNFDFSKKSNINVFGSNNVKTTESFPQIDQQRSMIDQEGFTSYVGFSKFFEKQHSSKIFRQSTLNNDHTHKLQSSMAQQNKYIDNEHYEETQQKSFEQQEYKLSQQDIIDNIIETNKKKNCSCPQILIVDDNQFNLYALSKVAEQYHFRYTTASDGNLALQEIENIYQFNCCKAPKIIFMDIEMPFKDGYETAQEIIQFYKNVNLKQLPILIACTAYVGQEDQNRFFQVGMVDFINKPILKNAFQQLIINWSTLFI</sequence>
<evidence type="ECO:0000256" key="5">
    <source>
        <dbReference type="ARBA" id="ARBA00022777"/>
    </source>
</evidence>
<feature type="compositionally biased region" description="Low complexity" evidence="7">
    <location>
        <begin position="190"/>
        <end position="213"/>
    </location>
</feature>
<dbReference type="InterPro" id="IPR001789">
    <property type="entry name" value="Sig_transdc_resp-reg_receiver"/>
</dbReference>
<feature type="domain" description="Response regulatory" evidence="9">
    <location>
        <begin position="1177"/>
        <end position="1304"/>
    </location>
</feature>
<dbReference type="InterPro" id="IPR036890">
    <property type="entry name" value="HATPase_C_sf"/>
</dbReference>
<evidence type="ECO:0000256" key="1">
    <source>
        <dbReference type="ARBA" id="ARBA00000085"/>
    </source>
</evidence>
<dbReference type="PROSITE" id="PS50109">
    <property type="entry name" value="HIS_KIN"/>
    <property type="match status" value="1"/>
</dbReference>
<dbReference type="PANTHER" id="PTHR43047:SF72">
    <property type="entry name" value="OSMOSENSING HISTIDINE PROTEIN KINASE SLN1"/>
    <property type="match status" value="1"/>
</dbReference>
<evidence type="ECO:0000256" key="6">
    <source>
        <dbReference type="PROSITE-ProRule" id="PRU00169"/>
    </source>
</evidence>
<feature type="region of interest" description="Disordered" evidence="7">
    <location>
        <begin position="190"/>
        <end position="224"/>
    </location>
</feature>
<feature type="domain" description="Histidine kinase" evidence="8">
    <location>
        <begin position="583"/>
        <end position="812"/>
    </location>
</feature>
<dbReference type="SMART" id="SM00387">
    <property type="entry name" value="HATPase_c"/>
    <property type="match status" value="1"/>
</dbReference>
<feature type="compositionally biased region" description="Polar residues" evidence="7">
    <location>
        <begin position="1017"/>
        <end position="1028"/>
    </location>
</feature>
<dbReference type="CDD" id="cd17546">
    <property type="entry name" value="REC_hyHK_CKI1_RcsC-like"/>
    <property type="match status" value="1"/>
</dbReference>
<reference evidence="11" key="1">
    <citation type="journal article" date="2006" name="PLoS Biol.">
        <title>Macronuclear genome sequence of the ciliate Tetrahymena thermophila, a model eukaryote.</title>
        <authorList>
            <person name="Eisen J.A."/>
            <person name="Coyne R.S."/>
            <person name="Wu M."/>
            <person name="Wu D."/>
            <person name="Thiagarajan M."/>
            <person name="Wortman J.R."/>
            <person name="Badger J.H."/>
            <person name="Ren Q."/>
            <person name="Amedeo P."/>
            <person name="Jones K.M."/>
            <person name="Tallon L.J."/>
            <person name="Delcher A.L."/>
            <person name="Salzberg S.L."/>
            <person name="Silva J.C."/>
            <person name="Haas B.J."/>
            <person name="Majoros W.H."/>
            <person name="Farzad M."/>
            <person name="Carlton J.M."/>
            <person name="Smith R.K. Jr."/>
            <person name="Garg J."/>
            <person name="Pearlman R.E."/>
            <person name="Karrer K.M."/>
            <person name="Sun L."/>
            <person name="Manning G."/>
            <person name="Elde N.C."/>
            <person name="Turkewitz A.P."/>
            <person name="Asai D.J."/>
            <person name="Wilkes D.E."/>
            <person name="Wang Y."/>
            <person name="Cai H."/>
            <person name="Collins K."/>
            <person name="Stewart B.A."/>
            <person name="Lee S.R."/>
            <person name="Wilamowska K."/>
            <person name="Weinberg Z."/>
            <person name="Ruzzo W.L."/>
            <person name="Wloga D."/>
            <person name="Gaertig J."/>
            <person name="Frankel J."/>
            <person name="Tsao C.-C."/>
            <person name="Gorovsky M.A."/>
            <person name="Keeling P.J."/>
            <person name="Waller R.F."/>
            <person name="Patron N.J."/>
            <person name="Cherry J.M."/>
            <person name="Stover N.A."/>
            <person name="Krieger C.J."/>
            <person name="del Toro C."/>
            <person name="Ryder H.F."/>
            <person name="Williamson S.C."/>
            <person name="Barbeau R.A."/>
            <person name="Hamilton E.P."/>
            <person name="Orias E."/>
        </authorList>
    </citation>
    <scope>NUCLEOTIDE SEQUENCE [LARGE SCALE GENOMIC DNA]</scope>
    <source>
        <strain evidence="11">SB210</strain>
    </source>
</reference>
<evidence type="ECO:0000313" key="10">
    <source>
        <dbReference type="EMBL" id="EAR94823.2"/>
    </source>
</evidence>
<evidence type="ECO:0000256" key="7">
    <source>
        <dbReference type="SAM" id="MobiDB-lite"/>
    </source>
</evidence>
<evidence type="ECO:0000259" key="9">
    <source>
        <dbReference type="PROSITE" id="PS50110"/>
    </source>
</evidence>
<protein>
    <recommendedName>
        <fullName evidence="2">histidine kinase</fullName>
        <ecNumber evidence="2">2.7.13.3</ecNumber>
    </recommendedName>
</protein>
<accession>Q23ED0</accession>
<dbReference type="InterPro" id="IPR003661">
    <property type="entry name" value="HisK_dim/P_dom"/>
</dbReference>
<keyword evidence="5 10" id="KW-0418">Kinase</keyword>
<dbReference type="InterPro" id="IPR005467">
    <property type="entry name" value="His_kinase_dom"/>
</dbReference>
<dbReference type="eggNOG" id="KOG0519">
    <property type="taxonomic scope" value="Eukaryota"/>
</dbReference>
<dbReference type="KEGG" id="tet:TTHERM_00717460"/>
<dbReference type="Gene3D" id="3.40.50.2300">
    <property type="match status" value="1"/>
</dbReference>
<dbReference type="CDD" id="cd00082">
    <property type="entry name" value="HisKA"/>
    <property type="match status" value="1"/>
</dbReference>
<gene>
    <name evidence="10" type="ORF">TTHERM_00717460</name>
</gene>
<dbReference type="SMART" id="SM00448">
    <property type="entry name" value="REC"/>
    <property type="match status" value="1"/>
</dbReference>
<evidence type="ECO:0000259" key="8">
    <source>
        <dbReference type="PROSITE" id="PS50109"/>
    </source>
</evidence>
<feature type="region of interest" description="Disordered" evidence="7">
    <location>
        <begin position="1017"/>
        <end position="1047"/>
    </location>
</feature>
<proteinExistence type="predicted"/>
<keyword evidence="4" id="KW-0808">Transferase</keyword>
<dbReference type="HOGENOM" id="CLU_003869_0_0_1"/>
<dbReference type="InParanoid" id="Q23ED0"/>
<dbReference type="Pfam" id="PF00512">
    <property type="entry name" value="HisKA"/>
    <property type="match status" value="1"/>
</dbReference>
<dbReference type="Pfam" id="PF02518">
    <property type="entry name" value="HATPase_c"/>
    <property type="match status" value="1"/>
</dbReference>
<dbReference type="SUPFAM" id="SSF52172">
    <property type="entry name" value="CheY-like"/>
    <property type="match status" value="1"/>
</dbReference>
<dbReference type="GO" id="GO:0005886">
    <property type="term" value="C:plasma membrane"/>
    <property type="evidence" value="ECO:0007669"/>
    <property type="project" value="TreeGrafter"/>
</dbReference>
<dbReference type="GeneID" id="7839510"/>
<dbReference type="SMART" id="SM00388">
    <property type="entry name" value="HisKA"/>
    <property type="match status" value="1"/>
</dbReference>
<dbReference type="Gene3D" id="1.10.287.130">
    <property type="match status" value="1"/>
</dbReference>
<dbReference type="GO" id="GO:0000155">
    <property type="term" value="F:phosphorelay sensor kinase activity"/>
    <property type="evidence" value="ECO:0007669"/>
    <property type="project" value="InterPro"/>
</dbReference>
<keyword evidence="3 6" id="KW-0597">Phosphoprotein</keyword>
<evidence type="ECO:0000256" key="2">
    <source>
        <dbReference type="ARBA" id="ARBA00012438"/>
    </source>
</evidence>
<dbReference type="OrthoDB" id="298073at2759"/>
<dbReference type="Gene3D" id="3.30.565.10">
    <property type="entry name" value="Histidine kinase-like ATPase, C-terminal domain"/>
    <property type="match status" value="1"/>
</dbReference>
<dbReference type="InterPro" id="IPR036097">
    <property type="entry name" value="HisK_dim/P_sf"/>
</dbReference>
<feature type="compositionally biased region" description="Basic and acidic residues" evidence="7">
    <location>
        <begin position="214"/>
        <end position="223"/>
    </location>
</feature>
<dbReference type="GO" id="GO:0009927">
    <property type="term" value="F:histidine phosphotransfer kinase activity"/>
    <property type="evidence" value="ECO:0007669"/>
    <property type="project" value="TreeGrafter"/>
</dbReference>
<dbReference type="PRINTS" id="PR00344">
    <property type="entry name" value="BCTRLSENSOR"/>
</dbReference>
<evidence type="ECO:0000256" key="3">
    <source>
        <dbReference type="ARBA" id="ARBA00022553"/>
    </source>
</evidence>
<comment type="catalytic activity">
    <reaction evidence="1">
        <text>ATP + protein L-histidine = ADP + protein N-phospho-L-histidine.</text>
        <dbReference type="EC" id="2.7.13.3"/>
    </reaction>
</comment>
<dbReference type="InterPro" id="IPR004358">
    <property type="entry name" value="Sig_transdc_His_kin-like_C"/>
</dbReference>